<dbReference type="Proteomes" id="UP000030653">
    <property type="component" value="Unassembled WGS sequence"/>
</dbReference>
<protein>
    <submittedName>
        <fullName evidence="2">Ribonuclease III</fullName>
    </submittedName>
</protein>
<name>M5GDY8_DACPD</name>
<evidence type="ECO:0000313" key="2">
    <source>
        <dbReference type="EMBL" id="EJU04937.1"/>
    </source>
</evidence>
<dbReference type="HOGENOM" id="CLU_1855203_0_0_1"/>
<sequence>MVHDVPLPPIQEADRRLRVFSHRGLPKDNTRFALLGAALLGTIATLYKLVQFPDGTSGDITEERSELMRQDAMAWCTTHYGLEKQLRARENTESVRQAASAQATLFQAYVAAVFLESNFDFSLIRNWLFSLWDLRSSS</sequence>
<dbReference type="GeneID" id="63684844"/>
<dbReference type="EMBL" id="JH795857">
    <property type="protein sequence ID" value="EJU04937.1"/>
    <property type="molecule type" value="Genomic_DNA"/>
</dbReference>
<dbReference type="STRING" id="1858805.M5GDY8"/>
<dbReference type="InterPro" id="IPR000999">
    <property type="entry name" value="RNase_III_dom"/>
</dbReference>
<dbReference type="SUPFAM" id="SSF69065">
    <property type="entry name" value="RNase III domain-like"/>
    <property type="match status" value="1"/>
</dbReference>
<organism evidence="2 3">
    <name type="scientific">Dacryopinax primogenitus (strain DJM 731)</name>
    <name type="common">Brown rot fungus</name>
    <dbReference type="NCBI Taxonomy" id="1858805"/>
    <lineage>
        <taxon>Eukaryota</taxon>
        <taxon>Fungi</taxon>
        <taxon>Dikarya</taxon>
        <taxon>Basidiomycota</taxon>
        <taxon>Agaricomycotina</taxon>
        <taxon>Dacrymycetes</taxon>
        <taxon>Dacrymycetales</taxon>
        <taxon>Dacrymycetaceae</taxon>
        <taxon>Dacryopinax</taxon>
    </lineage>
</organism>
<dbReference type="Pfam" id="PF00636">
    <property type="entry name" value="Ribonuclease_3"/>
    <property type="match status" value="1"/>
</dbReference>
<dbReference type="AlphaFoldDB" id="M5GDY8"/>
<reference evidence="2 3" key="1">
    <citation type="journal article" date="2012" name="Science">
        <title>The Paleozoic origin of enzymatic lignin decomposition reconstructed from 31 fungal genomes.</title>
        <authorList>
            <person name="Floudas D."/>
            <person name="Binder M."/>
            <person name="Riley R."/>
            <person name="Barry K."/>
            <person name="Blanchette R.A."/>
            <person name="Henrissat B."/>
            <person name="Martinez A.T."/>
            <person name="Otillar R."/>
            <person name="Spatafora J.W."/>
            <person name="Yadav J.S."/>
            <person name="Aerts A."/>
            <person name="Benoit I."/>
            <person name="Boyd A."/>
            <person name="Carlson A."/>
            <person name="Copeland A."/>
            <person name="Coutinho P.M."/>
            <person name="de Vries R.P."/>
            <person name="Ferreira P."/>
            <person name="Findley K."/>
            <person name="Foster B."/>
            <person name="Gaskell J."/>
            <person name="Glotzer D."/>
            <person name="Gorecki P."/>
            <person name="Heitman J."/>
            <person name="Hesse C."/>
            <person name="Hori C."/>
            <person name="Igarashi K."/>
            <person name="Jurgens J.A."/>
            <person name="Kallen N."/>
            <person name="Kersten P."/>
            <person name="Kohler A."/>
            <person name="Kuees U."/>
            <person name="Kumar T.K.A."/>
            <person name="Kuo A."/>
            <person name="LaButti K."/>
            <person name="Larrondo L.F."/>
            <person name="Lindquist E."/>
            <person name="Ling A."/>
            <person name="Lombard V."/>
            <person name="Lucas S."/>
            <person name="Lundell T."/>
            <person name="Martin R."/>
            <person name="McLaughlin D.J."/>
            <person name="Morgenstern I."/>
            <person name="Morin E."/>
            <person name="Murat C."/>
            <person name="Nagy L.G."/>
            <person name="Nolan M."/>
            <person name="Ohm R.A."/>
            <person name="Patyshakuliyeva A."/>
            <person name="Rokas A."/>
            <person name="Ruiz-Duenas F.J."/>
            <person name="Sabat G."/>
            <person name="Salamov A."/>
            <person name="Samejima M."/>
            <person name="Schmutz J."/>
            <person name="Slot J.C."/>
            <person name="St John F."/>
            <person name="Stenlid J."/>
            <person name="Sun H."/>
            <person name="Sun S."/>
            <person name="Syed K."/>
            <person name="Tsang A."/>
            <person name="Wiebenga A."/>
            <person name="Young D."/>
            <person name="Pisabarro A."/>
            <person name="Eastwood D.C."/>
            <person name="Martin F."/>
            <person name="Cullen D."/>
            <person name="Grigoriev I.V."/>
            <person name="Hibbett D.S."/>
        </authorList>
    </citation>
    <scope>NUCLEOTIDE SEQUENCE [LARGE SCALE GENOMIC DNA]</scope>
    <source>
        <strain evidence="2 3">DJM-731 SS1</strain>
    </source>
</reference>
<feature type="domain" description="RNase III" evidence="1">
    <location>
        <begin position="31"/>
        <end position="118"/>
    </location>
</feature>
<evidence type="ECO:0000259" key="1">
    <source>
        <dbReference type="PROSITE" id="PS50142"/>
    </source>
</evidence>
<dbReference type="RefSeq" id="XP_040631831.1">
    <property type="nucleotide sequence ID" value="XM_040769782.1"/>
</dbReference>
<dbReference type="SMART" id="SM00535">
    <property type="entry name" value="RIBOc"/>
    <property type="match status" value="1"/>
</dbReference>
<dbReference type="GO" id="GO:0006396">
    <property type="term" value="P:RNA processing"/>
    <property type="evidence" value="ECO:0007669"/>
    <property type="project" value="InterPro"/>
</dbReference>
<dbReference type="InterPro" id="IPR036389">
    <property type="entry name" value="RNase_III_sf"/>
</dbReference>
<accession>M5GDY8</accession>
<evidence type="ECO:0000313" key="3">
    <source>
        <dbReference type="Proteomes" id="UP000030653"/>
    </source>
</evidence>
<dbReference type="PROSITE" id="PS50142">
    <property type="entry name" value="RNASE_3_2"/>
    <property type="match status" value="1"/>
</dbReference>
<dbReference type="Gene3D" id="1.10.1520.10">
    <property type="entry name" value="Ribonuclease III domain"/>
    <property type="match status" value="1"/>
</dbReference>
<proteinExistence type="predicted"/>
<dbReference type="CDD" id="cd00593">
    <property type="entry name" value="RIBOc"/>
    <property type="match status" value="1"/>
</dbReference>
<gene>
    <name evidence="2" type="ORF">DACRYDRAFT_114247</name>
</gene>
<dbReference type="OrthoDB" id="2392202at2759"/>
<dbReference type="GO" id="GO:0004525">
    <property type="term" value="F:ribonuclease III activity"/>
    <property type="evidence" value="ECO:0007669"/>
    <property type="project" value="InterPro"/>
</dbReference>
<keyword evidence="3" id="KW-1185">Reference proteome</keyword>